<gene>
    <name evidence="2" type="ORF">LTR09_008377</name>
</gene>
<organism evidence="2 3">
    <name type="scientific">Extremus antarcticus</name>
    <dbReference type="NCBI Taxonomy" id="702011"/>
    <lineage>
        <taxon>Eukaryota</taxon>
        <taxon>Fungi</taxon>
        <taxon>Dikarya</taxon>
        <taxon>Ascomycota</taxon>
        <taxon>Pezizomycotina</taxon>
        <taxon>Dothideomycetes</taxon>
        <taxon>Dothideomycetidae</taxon>
        <taxon>Mycosphaerellales</taxon>
        <taxon>Extremaceae</taxon>
        <taxon>Extremus</taxon>
    </lineage>
</organism>
<dbReference type="SUPFAM" id="SSF55729">
    <property type="entry name" value="Acyl-CoA N-acyltransferases (Nat)"/>
    <property type="match status" value="1"/>
</dbReference>
<dbReference type="Proteomes" id="UP001271007">
    <property type="component" value="Unassembled WGS sequence"/>
</dbReference>
<keyword evidence="3" id="KW-1185">Reference proteome</keyword>
<accession>A0AAJ0DHN8</accession>
<evidence type="ECO:0000256" key="1">
    <source>
        <dbReference type="SAM" id="MobiDB-lite"/>
    </source>
</evidence>
<comment type="caution">
    <text evidence="2">The sequence shown here is derived from an EMBL/GenBank/DDBJ whole genome shotgun (WGS) entry which is preliminary data.</text>
</comment>
<dbReference type="InterPro" id="IPR016181">
    <property type="entry name" value="Acyl_CoA_acyltransferase"/>
</dbReference>
<evidence type="ECO:0000313" key="2">
    <source>
        <dbReference type="EMBL" id="KAK3050466.1"/>
    </source>
</evidence>
<dbReference type="EMBL" id="JAWDJX010000032">
    <property type="protein sequence ID" value="KAK3050466.1"/>
    <property type="molecule type" value="Genomic_DNA"/>
</dbReference>
<dbReference type="AlphaFoldDB" id="A0AAJ0DHN8"/>
<reference evidence="2" key="1">
    <citation type="submission" date="2023-04" db="EMBL/GenBank/DDBJ databases">
        <title>Black Yeasts Isolated from many extreme environments.</title>
        <authorList>
            <person name="Coleine C."/>
            <person name="Stajich J.E."/>
            <person name="Selbmann L."/>
        </authorList>
    </citation>
    <scope>NUCLEOTIDE SEQUENCE</scope>
    <source>
        <strain evidence="2">CCFEE 5312</strain>
    </source>
</reference>
<name>A0AAJ0DHN8_9PEZI</name>
<feature type="region of interest" description="Disordered" evidence="1">
    <location>
        <begin position="174"/>
        <end position="195"/>
    </location>
</feature>
<sequence>MDLLQPHHFDIRLRNLMVGIDLQQLSRVSSSRLKDTALPDLGLIELVSGDSFQNDYSQLYLSMFHTGERERVDLIVQRLRDDFAGIRSGLAPYRIVGIRDPNGEAVGAAQFSVLMLAGGRFAVPYLQYIYVRAENRRQDLSEVLHTMVLAVATADANATVEGRVVPFTLFETAPTGHGSTQTSRTEATERTTIHAKSGSRALMLRSRSAGSSGAFSAHVQPGLEPEEGPLTLIWAVRPSPAPSIEYDVGECGKALVAAYYRSLRDEGFPEKNIALAERIVEERVEGREFFDMPLADVTAAMYKDLPGSHET</sequence>
<proteinExistence type="predicted"/>
<protein>
    <submittedName>
        <fullName evidence="2">Uncharacterized protein</fullName>
    </submittedName>
</protein>
<evidence type="ECO:0000313" key="3">
    <source>
        <dbReference type="Proteomes" id="UP001271007"/>
    </source>
</evidence>